<keyword evidence="3" id="KW-1185">Reference proteome</keyword>
<reference evidence="2 3" key="1">
    <citation type="journal article" date="2022" name="Nat. Plants">
        <title>Genomes of leafy and leafless Platanthera orchids illuminate the evolution of mycoheterotrophy.</title>
        <authorList>
            <person name="Li M.H."/>
            <person name="Liu K.W."/>
            <person name="Li Z."/>
            <person name="Lu H.C."/>
            <person name="Ye Q.L."/>
            <person name="Zhang D."/>
            <person name="Wang J.Y."/>
            <person name="Li Y.F."/>
            <person name="Zhong Z.M."/>
            <person name="Liu X."/>
            <person name="Yu X."/>
            <person name="Liu D.K."/>
            <person name="Tu X.D."/>
            <person name="Liu B."/>
            <person name="Hao Y."/>
            <person name="Liao X.Y."/>
            <person name="Jiang Y.T."/>
            <person name="Sun W.H."/>
            <person name="Chen J."/>
            <person name="Chen Y.Q."/>
            <person name="Ai Y."/>
            <person name="Zhai J.W."/>
            <person name="Wu S.S."/>
            <person name="Zhou Z."/>
            <person name="Hsiao Y.Y."/>
            <person name="Wu W.L."/>
            <person name="Chen Y.Y."/>
            <person name="Lin Y.F."/>
            <person name="Hsu J.L."/>
            <person name="Li C.Y."/>
            <person name="Wang Z.W."/>
            <person name="Zhao X."/>
            <person name="Zhong W.Y."/>
            <person name="Ma X.K."/>
            <person name="Ma L."/>
            <person name="Huang J."/>
            <person name="Chen G.Z."/>
            <person name="Huang M.Z."/>
            <person name="Huang L."/>
            <person name="Peng D.H."/>
            <person name="Luo Y.B."/>
            <person name="Zou S.Q."/>
            <person name="Chen S.P."/>
            <person name="Lan S."/>
            <person name="Tsai W.C."/>
            <person name="Van de Peer Y."/>
            <person name="Liu Z.J."/>
        </authorList>
    </citation>
    <scope>NUCLEOTIDE SEQUENCE [LARGE SCALE GENOMIC DNA]</scope>
    <source>
        <strain evidence="2">Lor288</strain>
    </source>
</reference>
<dbReference type="PANTHER" id="PTHR31116:SF29">
    <property type="entry name" value="DNA GLYCOSYLASE SUPERFAMILY PROTEIN"/>
    <property type="match status" value="1"/>
</dbReference>
<dbReference type="Proteomes" id="UP001412067">
    <property type="component" value="Unassembled WGS sequence"/>
</dbReference>
<evidence type="ECO:0000256" key="1">
    <source>
        <dbReference type="SAM" id="MobiDB-lite"/>
    </source>
</evidence>
<feature type="region of interest" description="Disordered" evidence="1">
    <location>
        <begin position="1"/>
        <end position="39"/>
    </location>
</feature>
<name>A0ABR2LTF9_9ASPA</name>
<comment type="caution">
    <text evidence="2">The sequence shown here is derived from an EMBL/GenBank/DDBJ whole genome shotgun (WGS) entry which is preliminary data.</text>
</comment>
<dbReference type="SUPFAM" id="SSF48150">
    <property type="entry name" value="DNA-glycosylase"/>
    <property type="match status" value="1"/>
</dbReference>
<dbReference type="Gene3D" id="1.10.340.30">
    <property type="entry name" value="Hypothetical protein, domain 2"/>
    <property type="match status" value="1"/>
</dbReference>
<dbReference type="EMBL" id="JBBWWR010000015">
    <property type="protein sequence ID" value="KAK8950208.1"/>
    <property type="molecule type" value="Genomic_DNA"/>
</dbReference>
<evidence type="ECO:0000313" key="2">
    <source>
        <dbReference type="EMBL" id="KAK8950208.1"/>
    </source>
</evidence>
<gene>
    <name evidence="2" type="ORF">KSP40_PGU013764</name>
</gene>
<evidence type="ECO:0000313" key="3">
    <source>
        <dbReference type="Proteomes" id="UP001412067"/>
    </source>
</evidence>
<organism evidence="2 3">
    <name type="scientific">Platanthera guangdongensis</name>
    <dbReference type="NCBI Taxonomy" id="2320717"/>
    <lineage>
        <taxon>Eukaryota</taxon>
        <taxon>Viridiplantae</taxon>
        <taxon>Streptophyta</taxon>
        <taxon>Embryophyta</taxon>
        <taxon>Tracheophyta</taxon>
        <taxon>Spermatophyta</taxon>
        <taxon>Magnoliopsida</taxon>
        <taxon>Liliopsida</taxon>
        <taxon>Asparagales</taxon>
        <taxon>Orchidaceae</taxon>
        <taxon>Orchidoideae</taxon>
        <taxon>Orchideae</taxon>
        <taxon>Orchidinae</taxon>
        <taxon>Platanthera</taxon>
    </lineage>
</organism>
<dbReference type="InterPro" id="IPR005019">
    <property type="entry name" value="Adenine_glyco"/>
</dbReference>
<dbReference type="Pfam" id="PF03352">
    <property type="entry name" value="Adenine_glyco"/>
    <property type="match status" value="1"/>
</dbReference>
<proteinExistence type="predicted"/>
<accession>A0ABR2LTF9</accession>
<dbReference type="InterPro" id="IPR011257">
    <property type="entry name" value="DNA_glycosylase"/>
</dbReference>
<protein>
    <recommendedName>
        <fullName evidence="4">DNA-3-methyladenine glycosylase I</fullName>
    </recommendedName>
</protein>
<dbReference type="PANTHER" id="PTHR31116">
    <property type="entry name" value="OS04G0501200 PROTEIN"/>
    <property type="match status" value="1"/>
</dbReference>
<sequence length="296" mass="33482">MPAPSHGSHANERRAPTKSTPSRQWQRPHPLGIHGSSSSLSLSSLSQNSIASSSFNGSISSWDRKIPFSFRQMFGSRGREEEEEESGCFGRGEVGTNLKRCNWITKNSDEVYVSFHDKCWGVPVYSDSEQFELLALCGMLIDCNWTEILKRRELYRDAFAKFDYNVVAKMEENDIMLISSKKELFLGEGRVRCIIDNAKCIQKVVKEFGSFSGYIWGHVNHKAMVSKFKDQKSVPLRSPKAEALSKDLLRRGFRLAGPVIVYSFMQATGIAVDHILRCFRFGECARLARAFPSKFA</sequence>
<evidence type="ECO:0008006" key="4">
    <source>
        <dbReference type="Google" id="ProtNLM"/>
    </source>
</evidence>